<protein>
    <submittedName>
        <fullName evidence="1">Uncharacterized protein</fullName>
    </submittedName>
</protein>
<evidence type="ECO:0000313" key="1">
    <source>
        <dbReference type="EMBL" id="KAJ8112472.1"/>
    </source>
</evidence>
<dbReference type="EMBL" id="JAPHNI010000322">
    <property type="protein sequence ID" value="KAJ8112472.1"/>
    <property type="molecule type" value="Genomic_DNA"/>
</dbReference>
<name>A0ACC2IBG1_9PLEO</name>
<dbReference type="Proteomes" id="UP001153331">
    <property type="component" value="Unassembled WGS sequence"/>
</dbReference>
<proteinExistence type="predicted"/>
<evidence type="ECO:0000313" key="2">
    <source>
        <dbReference type="Proteomes" id="UP001153331"/>
    </source>
</evidence>
<organism evidence="1 2">
    <name type="scientific">Boeremia exigua</name>
    <dbReference type="NCBI Taxonomy" id="749465"/>
    <lineage>
        <taxon>Eukaryota</taxon>
        <taxon>Fungi</taxon>
        <taxon>Dikarya</taxon>
        <taxon>Ascomycota</taxon>
        <taxon>Pezizomycotina</taxon>
        <taxon>Dothideomycetes</taxon>
        <taxon>Pleosporomycetidae</taxon>
        <taxon>Pleosporales</taxon>
        <taxon>Pleosporineae</taxon>
        <taxon>Didymellaceae</taxon>
        <taxon>Boeremia</taxon>
    </lineage>
</organism>
<keyword evidence="2" id="KW-1185">Reference proteome</keyword>
<accession>A0ACC2IBG1</accession>
<reference evidence="1" key="1">
    <citation type="submission" date="2022-11" db="EMBL/GenBank/DDBJ databases">
        <title>Genome Sequence of Boeremia exigua.</title>
        <authorList>
            <person name="Buettner E."/>
        </authorList>
    </citation>
    <scope>NUCLEOTIDE SEQUENCE</scope>
    <source>
        <strain evidence="1">CU02</strain>
    </source>
</reference>
<sequence length="302" mass="33852">MSVSGSLSELLDCQSHTPKQGRILRVPSTSSRGTCFAAPTIDHELSTTEPPTRTTDIEIAYRRWRGMSETYHSTFGQQIFTDVSASGNSSGRDRFEMLDATQFYHSDREYQAPGTLRLSGQDNNYANGHPFVYASHSGPPSLPSLHTVPPMSTHLQTQYEPDVNILDDLQGFSPVSAAYNINAYRTPYPDSNATSTSSATSPDPQVGMITDPIIVEADEDKRKRNQAASARFRQKKKQREQSLMESSREMQEKTRKLEAENEGLRKENLFLKKLLVEKVDHMSEEDREMLLRATGEALKKAS</sequence>
<comment type="caution">
    <text evidence="1">The sequence shown here is derived from an EMBL/GenBank/DDBJ whole genome shotgun (WGS) entry which is preliminary data.</text>
</comment>
<gene>
    <name evidence="1" type="ORF">OPT61_g5166</name>
</gene>